<keyword evidence="5" id="KW-0648">Protein biosynthesis</keyword>
<evidence type="ECO:0000259" key="10">
    <source>
        <dbReference type="Pfam" id="PF00133"/>
    </source>
</evidence>
<dbReference type="PANTHER" id="PTHR42780">
    <property type="entry name" value="SOLEUCYL-TRNA SYNTHETASE"/>
    <property type="match status" value="1"/>
</dbReference>
<evidence type="ECO:0000256" key="9">
    <source>
        <dbReference type="NCBIfam" id="TIGR00392"/>
    </source>
</evidence>
<evidence type="ECO:0000256" key="2">
    <source>
        <dbReference type="ARBA" id="ARBA00022598"/>
    </source>
</evidence>
<dbReference type="SUPFAM" id="SSF50677">
    <property type="entry name" value="ValRS/IleRS/LeuRS editing domain"/>
    <property type="match status" value="1"/>
</dbReference>
<feature type="domain" description="Methionyl/Valyl/Leucyl/Isoleucyl-tRNA synthetase anticodon-binding" evidence="11">
    <location>
        <begin position="677"/>
        <end position="822"/>
    </location>
</feature>
<comment type="caution">
    <text evidence="12">The sequence shown here is derived from an EMBL/GenBank/DDBJ whole genome shotgun (WGS) entry which is preliminary data.</text>
</comment>
<dbReference type="Pfam" id="PF00133">
    <property type="entry name" value="tRNA-synt_1"/>
    <property type="match status" value="1"/>
</dbReference>
<dbReference type="InterPro" id="IPR009008">
    <property type="entry name" value="Val/Leu/Ile-tRNA-synth_edit"/>
</dbReference>
<dbReference type="GO" id="GO:0005737">
    <property type="term" value="C:cytoplasm"/>
    <property type="evidence" value="ECO:0007669"/>
    <property type="project" value="UniProtKB-UniRule"/>
</dbReference>
<dbReference type="Pfam" id="PF08264">
    <property type="entry name" value="Anticodon_1"/>
    <property type="match status" value="1"/>
</dbReference>
<dbReference type="STRING" id="1619100.UT34_C0001G0032"/>
<dbReference type="InterPro" id="IPR009080">
    <property type="entry name" value="tRNAsynth_Ia_anticodon-bd"/>
</dbReference>
<evidence type="ECO:0000256" key="5">
    <source>
        <dbReference type="ARBA" id="ARBA00022917"/>
    </source>
</evidence>
<gene>
    <name evidence="12" type="ORF">UT34_C0001G0032</name>
</gene>
<dbReference type="InterPro" id="IPR014729">
    <property type="entry name" value="Rossmann-like_a/b/a_fold"/>
</dbReference>
<dbReference type="SUPFAM" id="SSF52374">
    <property type="entry name" value="Nucleotidylyl transferase"/>
    <property type="match status" value="1"/>
</dbReference>
<dbReference type="Pfam" id="PF19302">
    <property type="entry name" value="DUF5915"/>
    <property type="match status" value="1"/>
</dbReference>
<dbReference type="GO" id="GO:0002161">
    <property type="term" value="F:aminoacyl-tRNA deacylase activity"/>
    <property type="evidence" value="ECO:0007669"/>
    <property type="project" value="InterPro"/>
</dbReference>
<dbReference type="GO" id="GO:0004822">
    <property type="term" value="F:isoleucine-tRNA ligase activity"/>
    <property type="evidence" value="ECO:0007669"/>
    <property type="project" value="UniProtKB-UniRule"/>
</dbReference>
<dbReference type="PANTHER" id="PTHR42780:SF1">
    <property type="entry name" value="ISOLEUCINE--TRNA LIGASE, CYTOPLASMIC"/>
    <property type="match status" value="1"/>
</dbReference>
<dbReference type="GO" id="GO:0006428">
    <property type="term" value="P:isoleucyl-tRNA aminoacylation"/>
    <property type="evidence" value="ECO:0007669"/>
    <property type="project" value="UniProtKB-UniRule"/>
</dbReference>
<dbReference type="Proteomes" id="UP000034799">
    <property type="component" value="Unassembled WGS sequence"/>
</dbReference>
<dbReference type="Gene3D" id="3.40.50.620">
    <property type="entry name" value="HUPs"/>
    <property type="match status" value="2"/>
</dbReference>
<keyword evidence="6 12" id="KW-0030">Aminoacyl-tRNA synthetase</keyword>
<dbReference type="PATRIC" id="fig|1619100.3.peg.33"/>
<dbReference type="SUPFAM" id="SSF47323">
    <property type="entry name" value="Anticodon-binding domain of a subclass of class I aminoacyl-tRNA synthetases"/>
    <property type="match status" value="1"/>
</dbReference>
<keyword evidence="4" id="KW-0067">ATP-binding</keyword>
<reference evidence="12 13" key="1">
    <citation type="journal article" date="2015" name="Nature">
        <title>rRNA introns, odd ribosomes, and small enigmatic genomes across a large radiation of phyla.</title>
        <authorList>
            <person name="Brown C.T."/>
            <person name="Hug L.A."/>
            <person name="Thomas B.C."/>
            <person name="Sharon I."/>
            <person name="Castelle C.J."/>
            <person name="Singh A."/>
            <person name="Wilkins M.J."/>
            <person name="Williams K.H."/>
            <person name="Banfield J.F."/>
        </authorList>
    </citation>
    <scope>NUCLEOTIDE SEQUENCE [LARGE SCALE GENOMIC DNA]</scope>
</reference>
<name>A0A0G0QWH5_9BACT</name>
<dbReference type="InterPro" id="IPR023586">
    <property type="entry name" value="Ile-tRNA-ligase_type2"/>
</dbReference>
<accession>A0A0G0QWH5</accession>
<keyword evidence="2" id="KW-0436">Ligase</keyword>
<organism evidence="12 13">
    <name type="scientific">candidate division WS6 bacterium GW2011_GWF2_39_15</name>
    <dbReference type="NCBI Taxonomy" id="1619100"/>
    <lineage>
        <taxon>Bacteria</taxon>
        <taxon>Candidatus Dojkabacteria</taxon>
    </lineage>
</organism>
<evidence type="ECO:0000313" key="13">
    <source>
        <dbReference type="Proteomes" id="UP000034799"/>
    </source>
</evidence>
<evidence type="ECO:0000256" key="6">
    <source>
        <dbReference type="ARBA" id="ARBA00023146"/>
    </source>
</evidence>
<dbReference type="CDD" id="cd07961">
    <property type="entry name" value="Anticodon_Ia_Ile_ABEc"/>
    <property type="match status" value="1"/>
</dbReference>
<evidence type="ECO:0000256" key="8">
    <source>
        <dbReference type="ARBA" id="ARBA00048359"/>
    </source>
</evidence>
<dbReference type="NCBIfam" id="TIGR00392">
    <property type="entry name" value="ileS"/>
    <property type="match status" value="1"/>
</dbReference>
<dbReference type="PRINTS" id="PR00984">
    <property type="entry name" value="TRNASYNTHILE"/>
</dbReference>
<dbReference type="EMBL" id="LBWK01000001">
    <property type="protein sequence ID" value="KKR05992.1"/>
    <property type="molecule type" value="Genomic_DNA"/>
</dbReference>
<dbReference type="InterPro" id="IPR013155">
    <property type="entry name" value="M/V/L/I-tRNA-synth_anticd-bd"/>
</dbReference>
<protein>
    <recommendedName>
        <fullName evidence="1 9">Isoleucine--tRNA ligase</fullName>
        <ecNumber evidence="1 9">6.1.1.5</ecNumber>
    </recommendedName>
</protein>
<dbReference type="EC" id="6.1.1.5" evidence="1 9"/>
<comment type="catalytic activity">
    <reaction evidence="8">
        <text>tRNA(Ile) + L-isoleucine + ATP = L-isoleucyl-tRNA(Ile) + AMP + diphosphate</text>
        <dbReference type="Rhea" id="RHEA:11060"/>
        <dbReference type="Rhea" id="RHEA-COMP:9666"/>
        <dbReference type="Rhea" id="RHEA-COMP:9695"/>
        <dbReference type="ChEBI" id="CHEBI:30616"/>
        <dbReference type="ChEBI" id="CHEBI:33019"/>
        <dbReference type="ChEBI" id="CHEBI:58045"/>
        <dbReference type="ChEBI" id="CHEBI:78442"/>
        <dbReference type="ChEBI" id="CHEBI:78528"/>
        <dbReference type="ChEBI" id="CHEBI:456215"/>
        <dbReference type="EC" id="6.1.1.5"/>
    </reaction>
</comment>
<dbReference type="AlphaFoldDB" id="A0A0G0QWH5"/>
<evidence type="ECO:0000256" key="1">
    <source>
        <dbReference type="ARBA" id="ARBA00013165"/>
    </source>
</evidence>
<dbReference type="GO" id="GO:0005524">
    <property type="term" value="F:ATP binding"/>
    <property type="evidence" value="ECO:0007669"/>
    <property type="project" value="UniProtKB-KW"/>
</dbReference>
<dbReference type="InterPro" id="IPR002300">
    <property type="entry name" value="aa-tRNA-synth_Ia"/>
</dbReference>
<evidence type="ECO:0000313" key="12">
    <source>
        <dbReference type="EMBL" id="KKR05992.1"/>
    </source>
</evidence>
<sequence length="963" mass="111459">MGKLRDVNQRQDFVQMENDLLKWWDEKGTVQKYMHKNNGKEKRFSFIDGPITANNPMGLHHAWARTYKDLVCRYKGMKGFDQRYQMGFDCQGLWVEVEVEKALGFNSKKDIYDYGLGNFTDACVARVNKYSAIQTEQSKRLGMFMDWENSYYTMSKENNLYIWNFLKKCHEKGLLYKNHSATTWCPRCETGLSEHEKADGYKEIEDTSVYVKFRILGRENEYLLAWTTTPWTLSANVLLAVNPKLEYVKAIKEGVTYYLASKPSRKLGFSEAEKVDVKELLDMKYESLYDIPAQKGVDHYVVKWELVSEDDGTGIVHIAPGCGQEDYELGLEVGAPAISPLDESGKYTEGYGDLTGKYAHDVKDEVFEYLKSKDLLFKTENFKHVYPHCWRCKTKCLFRLENNWFINLDKIREELKKEAEKADWVPDYAGKRMQDWLKNMGDWMISRKRFYGLSLPFYECDCGELTVVGGLEDLKKVAVDPSKVDNLKSIHRPWVDEIEIKCPKCGKDVSRVSDVGDCWLDAGVVPFSTLKYLEDKSYWEKWFPADYVTEMIEQVRLWFYSMLVFGVVMEGKVPYKKVLTFAEMRDESNDKMSKTKKNYIPFDEAADKVGSDLIRWNFALSPYGKNVRFGWSVIEDARRQFMLPLWNSYVYFVTYAKLHNWEYDKSFDENKLSDLMDRWVVNATKNVAIEVNSAMDNYSFYTAATRLQDYVMDLSTWYIRRSRDRFKGGNPDALNTLYYALVSLVKLLAPFMPFITEEMYQNLVIGADGDNAKESVHLEDYPEFTEADLDLKVLETMEKVRKLSSIGLKIRDEKKIKLRQPLGLAYTNLKEEQYLPILQSELNVSEVKYTEKEVAGDNLTTLKDGLDFITLSTELTKELKQAGLYREVARAVQNLRKEAGLVVGQKVRVLLNTQSDLLKSVVSDNIDKLATDVGATSVKLEDSLDNAMLTVVESQELAVKFEK</sequence>
<evidence type="ECO:0000259" key="11">
    <source>
        <dbReference type="Pfam" id="PF08264"/>
    </source>
</evidence>
<dbReference type="InterPro" id="IPR002301">
    <property type="entry name" value="Ile-tRNA-ligase"/>
</dbReference>
<dbReference type="Gene3D" id="1.10.730.10">
    <property type="entry name" value="Isoleucyl-tRNA Synthetase, Domain 1"/>
    <property type="match status" value="1"/>
</dbReference>
<keyword evidence="3" id="KW-0547">Nucleotide-binding</keyword>
<dbReference type="InterPro" id="IPR033709">
    <property type="entry name" value="Anticodon_Ile_ABEc"/>
</dbReference>
<evidence type="ECO:0000256" key="4">
    <source>
        <dbReference type="ARBA" id="ARBA00022840"/>
    </source>
</evidence>
<evidence type="ECO:0000256" key="7">
    <source>
        <dbReference type="ARBA" id="ARBA00025217"/>
    </source>
</evidence>
<comment type="function">
    <text evidence="7">Catalyzes the attachment of isoleucine to tRNA(Ile). As IleRS can inadvertently accommodate and process structurally similar amino acids such as valine, to avoid such errors it has two additional distinct tRNA(Ile)-dependent editing activities. One activity is designated as 'pretransfer' editing and involves the hydrolysis of activated Val-AMP. The other activity is designated 'posttransfer' editing and involves deacylation of mischarged Val-tRNA(Ile).</text>
</comment>
<feature type="domain" description="Aminoacyl-tRNA synthetase class Ia" evidence="10">
    <location>
        <begin position="20"/>
        <end position="629"/>
    </location>
</feature>
<proteinExistence type="predicted"/>
<evidence type="ECO:0000256" key="3">
    <source>
        <dbReference type="ARBA" id="ARBA00022741"/>
    </source>
</evidence>
<dbReference type="GO" id="GO:0000049">
    <property type="term" value="F:tRNA binding"/>
    <property type="evidence" value="ECO:0007669"/>
    <property type="project" value="InterPro"/>
</dbReference>